<evidence type="ECO:0000313" key="2">
    <source>
        <dbReference type="Proteomes" id="UP001180020"/>
    </source>
</evidence>
<accession>A0AAV9CKP6</accession>
<evidence type="ECO:0000313" key="1">
    <source>
        <dbReference type="EMBL" id="KAK1289232.1"/>
    </source>
</evidence>
<sequence>MIRFRLGPCFGFERELLRRVVRWFGVRIGCGFVCQVECWFGLCVDEFRRWSRPQRRCQGRRVLSTIHADIEVLFSDLSISNIESILASYLDESVKLLDIYNRHRLLIRADMTIQMTRLAPEREMLGNISSWGLISYNFTKTTGSSTSSSPYFYLSNRSSLSTFPHSNSLSSETTPQISAIYTTKTK</sequence>
<comment type="caution">
    <text evidence="1">The sequence shown here is derived from an EMBL/GenBank/DDBJ whole genome shotgun (WGS) entry which is preliminary data.</text>
</comment>
<dbReference type="AlphaFoldDB" id="A0AAV9CKP6"/>
<reference evidence="1" key="1">
    <citation type="journal article" date="2023" name="Nat. Commun.">
        <title>Diploid and tetraploid genomes of Acorus and the evolution of monocots.</title>
        <authorList>
            <person name="Ma L."/>
            <person name="Liu K.W."/>
            <person name="Li Z."/>
            <person name="Hsiao Y.Y."/>
            <person name="Qi Y."/>
            <person name="Fu T."/>
            <person name="Tang G.D."/>
            <person name="Zhang D."/>
            <person name="Sun W.H."/>
            <person name="Liu D.K."/>
            <person name="Li Y."/>
            <person name="Chen G.Z."/>
            <person name="Liu X.D."/>
            <person name="Liao X.Y."/>
            <person name="Jiang Y.T."/>
            <person name="Yu X."/>
            <person name="Hao Y."/>
            <person name="Huang J."/>
            <person name="Zhao X.W."/>
            <person name="Ke S."/>
            <person name="Chen Y.Y."/>
            <person name="Wu W.L."/>
            <person name="Hsu J.L."/>
            <person name="Lin Y.F."/>
            <person name="Huang M.D."/>
            <person name="Li C.Y."/>
            <person name="Huang L."/>
            <person name="Wang Z.W."/>
            <person name="Zhao X."/>
            <person name="Zhong W.Y."/>
            <person name="Peng D.H."/>
            <person name="Ahmad S."/>
            <person name="Lan S."/>
            <person name="Zhang J.S."/>
            <person name="Tsai W.C."/>
            <person name="Van de Peer Y."/>
            <person name="Liu Z.J."/>
        </authorList>
    </citation>
    <scope>NUCLEOTIDE SEQUENCE</scope>
    <source>
        <strain evidence="1">CP</strain>
    </source>
</reference>
<keyword evidence="2" id="KW-1185">Reference proteome</keyword>
<gene>
    <name evidence="1" type="ORF">QJS10_CPB18g00285</name>
</gene>
<organism evidence="1 2">
    <name type="scientific">Acorus calamus</name>
    <name type="common">Sweet flag</name>
    <dbReference type="NCBI Taxonomy" id="4465"/>
    <lineage>
        <taxon>Eukaryota</taxon>
        <taxon>Viridiplantae</taxon>
        <taxon>Streptophyta</taxon>
        <taxon>Embryophyta</taxon>
        <taxon>Tracheophyta</taxon>
        <taxon>Spermatophyta</taxon>
        <taxon>Magnoliopsida</taxon>
        <taxon>Liliopsida</taxon>
        <taxon>Acoraceae</taxon>
        <taxon>Acorus</taxon>
    </lineage>
</organism>
<proteinExistence type="predicted"/>
<protein>
    <submittedName>
        <fullName evidence="1">Uncharacterized protein</fullName>
    </submittedName>
</protein>
<dbReference type="Proteomes" id="UP001180020">
    <property type="component" value="Unassembled WGS sequence"/>
</dbReference>
<reference evidence="1" key="2">
    <citation type="submission" date="2023-06" db="EMBL/GenBank/DDBJ databases">
        <authorList>
            <person name="Ma L."/>
            <person name="Liu K.-W."/>
            <person name="Li Z."/>
            <person name="Hsiao Y.-Y."/>
            <person name="Qi Y."/>
            <person name="Fu T."/>
            <person name="Tang G."/>
            <person name="Zhang D."/>
            <person name="Sun W.-H."/>
            <person name="Liu D.-K."/>
            <person name="Li Y."/>
            <person name="Chen G.-Z."/>
            <person name="Liu X.-D."/>
            <person name="Liao X.-Y."/>
            <person name="Jiang Y.-T."/>
            <person name="Yu X."/>
            <person name="Hao Y."/>
            <person name="Huang J."/>
            <person name="Zhao X.-W."/>
            <person name="Ke S."/>
            <person name="Chen Y.-Y."/>
            <person name="Wu W.-L."/>
            <person name="Hsu J.-L."/>
            <person name="Lin Y.-F."/>
            <person name="Huang M.-D."/>
            <person name="Li C.-Y."/>
            <person name="Huang L."/>
            <person name="Wang Z.-W."/>
            <person name="Zhao X."/>
            <person name="Zhong W.-Y."/>
            <person name="Peng D.-H."/>
            <person name="Ahmad S."/>
            <person name="Lan S."/>
            <person name="Zhang J.-S."/>
            <person name="Tsai W.-C."/>
            <person name="Van De Peer Y."/>
            <person name="Liu Z.-J."/>
        </authorList>
    </citation>
    <scope>NUCLEOTIDE SEQUENCE</scope>
    <source>
        <strain evidence="1">CP</strain>
        <tissue evidence="1">Leaves</tissue>
    </source>
</reference>
<name>A0AAV9CKP6_ACOCL</name>
<dbReference type="EMBL" id="JAUJYO010000018">
    <property type="protein sequence ID" value="KAK1289232.1"/>
    <property type="molecule type" value="Genomic_DNA"/>
</dbReference>